<evidence type="ECO:0000313" key="2">
    <source>
        <dbReference type="EMBL" id="KAJ7204081.1"/>
    </source>
</evidence>
<gene>
    <name evidence="2" type="ORF">GGX14DRAFT_398396</name>
</gene>
<comment type="caution">
    <text evidence="2">The sequence shown here is derived from an EMBL/GenBank/DDBJ whole genome shotgun (WGS) entry which is preliminary data.</text>
</comment>
<sequence>MSWGMKAIAYSYDYFDYSEDVIAVYARTRKTITDLEAKLGAMKQAQAGVTSKEDRDAPPKPTERSAKVKATPAPTPAYTGISNGGIITARLFDRPKWIYPYTDISTAYFQEPVDISTCPFNMSVDISTAYFQGTYNHYKFNEFPFLDVHELN</sequence>
<evidence type="ECO:0000256" key="1">
    <source>
        <dbReference type="SAM" id="MobiDB-lite"/>
    </source>
</evidence>
<organism evidence="2 3">
    <name type="scientific">Mycena pura</name>
    <dbReference type="NCBI Taxonomy" id="153505"/>
    <lineage>
        <taxon>Eukaryota</taxon>
        <taxon>Fungi</taxon>
        <taxon>Dikarya</taxon>
        <taxon>Basidiomycota</taxon>
        <taxon>Agaricomycotina</taxon>
        <taxon>Agaricomycetes</taxon>
        <taxon>Agaricomycetidae</taxon>
        <taxon>Agaricales</taxon>
        <taxon>Marasmiineae</taxon>
        <taxon>Mycenaceae</taxon>
        <taxon>Mycena</taxon>
    </lineage>
</organism>
<dbReference type="Proteomes" id="UP001219525">
    <property type="component" value="Unassembled WGS sequence"/>
</dbReference>
<protein>
    <submittedName>
        <fullName evidence="2">Uncharacterized protein</fullName>
    </submittedName>
</protein>
<evidence type="ECO:0000313" key="3">
    <source>
        <dbReference type="Proteomes" id="UP001219525"/>
    </source>
</evidence>
<feature type="region of interest" description="Disordered" evidence="1">
    <location>
        <begin position="46"/>
        <end position="73"/>
    </location>
</feature>
<name>A0AAD6VAI9_9AGAR</name>
<keyword evidence="3" id="KW-1185">Reference proteome</keyword>
<proteinExistence type="predicted"/>
<dbReference type="AlphaFoldDB" id="A0AAD6VAI9"/>
<dbReference type="EMBL" id="JARJCW010000048">
    <property type="protein sequence ID" value="KAJ7204081.1"/>
    <property type="molecule type" value="Genomic_DNA"/>
</dbReference>
<reference evidence="2" key="1">
    <citation type="submission" date="2023-03" db="EMBL/GenBank/DDBJ databases">
        <title>Massive genome expansion in bonnet fungi (Mycena s.s.) driven by repeated elements and novel gene families across ecological guilds.</title>
        <authorList>
            <consortium name="Lawrence Berkeley National Laboratory"/>
            <person name="Harder C.B."/>
            <person name="Miyauchi S."/>
            <person name="Viragh M."/>
            <person name="Kuo A."/>
            <person name="Thoen E."/>
            <person name="Andreopoulos B."/>
            <person name="Lu D."/>
            <person name="Skrede I."/>
            <person name="Drula E."/>
            <person name="Henrissat B."/>
            <person name="Morin E."/>
            <person name="Kohler A."/>
            <person name="Barry K."/>
            <person name="LaButti K."/>
            <person name="Morin E."/>
            <person name="Salamov A."/>
            <person name="Lipzen A."/>
            <person name="Mereny Z."/>
            <person name="Hegedus B."/>
            <person name="Baldrian P."/>
            <person name="Stursova M."/>
            <person name="Weitz H."/>
            <person name="Taylor A."/>
            <person name="Grigoriev I.V."/>
            <person name="Nagy L.G."/>
            <person name="Martin F."/>
            <person name="Kauserud H."/>
        </authorList>
    </citation>
    <scope>NUCLEOTIDE SEQUENCE</scope>
    <source>
        <strain evidence="2">9144</strain>
    </source>
</reference>
<feature type="compositionally biased region" description="Basic and acidic residues" evidence="1">
    <location>
        <begin position="51"/>
        <end position="66"/>
    </location>
</feature>
<accession>A0AAD6VAI9</accession>